<dbReference type="PROSITE" id="PS52004">
    <property type="entry name" value="KS3_2"/>
    <property type="match status" value="1"/>
</dbReference>
<dbReference type="PANTHER" id="PTHR11712">
    <property type="entry name" value="POLYKETIDE SYNTHASE-RELATED"/>
    <property type="match status" value="1"/>
</dbReference>
<comment type="similarity">
    <text evidence="1 4">Belongs to the thiolase-like superfamily. Beta-ketoacyl-ACP synthases family.</text>
</comment>
<evidence type="ECO:0000256" key="4">
    <source>
        <dbReference type="RuleBase" id="RU003694"/>
    </source>
</evidence>
<dbReference type="AlphaFoldDB" id="A0A914RQF6"/>
<evidence type="ECO:0000259" key="5">
    <source>
        <dbReference type="PROSITE" id="PS52004"/>
    </source>
</evidence>
<accession>A0A914RQF6</accession>
<dbReference type="WBParaSite" id="PEQ_0000873501-mRNA-1">
    <property type="protein sequence ID" value="PEQ_0000873501-mRNA-1"/>
    <property type="gene ID" value="PEQ_0000873501"/>
</dbReference>
<dbReference type="Proteomes" id="UP000887564">
    <property type="component" value="Unplaced"/>
</dbReference>
<dbReference type="EC" id="2.3.1.41" evidence="2"/>
<dbReference type="Pfam" id="PF02801">
    <property type="entry name" value="Ketoacyl-synt_C"/>
    <property type="match status" value="1"/>
</dbReference>
<dbReference type="Gene3D" id="3.40.47.10">
    <property type="match status" value="1"/>
</dbReference>
<dbReference type="SUPFAM" id="SSF53901">
    <property type="entry name" value="Thiolase-like"/>
    <property type="match status" value="1"/>
</dbReference>
<organism evidence="6 7">
    <name type="scientific">Parascaris equorum</name>
    <name type="common">Equine roundworm</name>
    <dbReference type="NCBI Taxonomy" id="6256"/>
    <lineage>
        <taxon>Eukaryota</taxon>
        <taxon>Metazoa</taxon>
        <taxon>Ecdysozoa</taxon>
        <taxon>Nematoda</taxon>
        <taxon>Chromadorea</taxon>
        <taxon>Rhabditida</taxon>
        <taxon>Spirurina</taxon>
        <taxon>Ascaridomorpha</taxon>
        <taxon>Ascaridoidea</taxon>
        <taxon>Ascarididae</taxon>
        <taxon>Parascaris</taxon>
    </lineage>
</organism>
<dbReference type="InterPro" id="IPR014030">
    <property type="entry name" value="Ketoacyl_synth_N"/>
</dbReference>
<dbReference type="InterPro" id="IPR014031">
    <property type="entry name" value="Ketoacyl_synth_C"/>
</dbReference>
<keyword evidence="3 4" id="KW-0808">Transferase</keyword>
<sequence length="153" mass="16278">LINFPFFRALSSSGSRPFDRTRDGFILSEGAALLLLETLEDAQKRNAHIYAEIAGYGLSEVEVPGVAGDAFHLTQPAEDGIGGLLSMQRCLIDAHVNASEVTYVNAHATSTQAGDRAEARAIAKLIPGVAVSSIKGSIFDLSIISVWNSAIYD</sequence>
<name>A0A914RQF6_PAREQ</name>
<evidence type="ECO:0000256" key="2">
    <source>
        <dbReference type="ARBA" id="ARBA00013191"/>
    </source>
</evidence>
<proteinExistence type="inferred from homology"/>
<dbReference type="Pfam" id="PF00109">
    <property type="entry name" value="ketoacyl-synt"/>
    <property type="match status" value="1"/>
</dbReference>
<dbReference type="InterPro" id="IPR000794">
    <property type="entry name" value="Beta-ketoacyl_synthase"/>
</dbReference>
<dbReference type="InterPro" id="IPR020841">
    <property type="entry name" value="PKS_Beta-ketoAc_synthase_dom"/>
</dbReference>
<protein>
    <recommendedName>
        <fullName evidence="2">beta-ketoacyl-[acyl-carrier-protein] synthase I</fullName>
        <ecNumber evidence="2">2.3.1.41</ecNumber>
    </recommendedName>
</protein>
<reference evidence="7" key="1">
    <citation type="submission" date="2022-11" db="UniProtKB">
        <authorList>
            <consortium name="WormBaseParasite"/>
        </authorList>
    </citation>
    <scope>IDENTIFICATION</scope>
</reference>
<keyword evidence="6" id="KW-1185">Reference proteome</keyword>
<evidence type="ECO:0000256" key="1">
    <source>
        <dbReference type="ARBA" id="ARBA00008467"/>
    </source>
</evidence>
<evidence type="ECO:0000313" key="6">
    <source>
        <dbReference type="Proteomes" id="UP000887564"/>
    </source>
</evidence>
<dbReference type="GO" id="GO:0004315">
    <property type="term" value="F:3-oxoacyl-[acyl-carrier-protein] synthase activity"/>
    <property type="evidence" value="ECO:0007669"/>
    <property type="project" value="UniProtKB-EC"/>
</dbReference>
<dbReference type="GO" id="GO:0006633">
    <property type="term" value="P:fatty acid biosynthetic process"/>
    <property type="evidence" value="ECO:0007669"/>
    <property type="project" value="TreeGrafter"/>
</dbReference>
<evidence type="ECO:0000256" key="3">
    <source>
        <dbReference type="ARBA" id="ARBA00022679"/>
    </source>
</evidence>
<feature type="domain" description="Ketosynthase family 3 (KS3)" evidence="5">
    <location>
        <begin position="1"/>
        <end position="153"/>
    </location>
</feature>
<dbReference type="InterPro" id="IPR016039">
    <property type="entry name" value="Thiolase-like"/>
</dbReference>
<dbReference type="GO" id="GO:0005739">
    <property type="term" value="C:mitochondrion"/>
    <property type="evidence" value="ECO:0007669"/>
    <property type="project" value="TreeGrafter"/>
</dbReference>
<dbReference type="PANTHER" id="PTHR11712:SF336">
    <property type="entry name" value="3-OXOACYL-[ACYL-CARRIER-PROTEIN] SYNTHASE, MITOCHONDRIAL"/>
    <property type="match status" value="1"/>
</dbReference>
<evidence type="ECO:0000313" key="7">
    <source>
        <dbReference type="WBParaSite" id="PEQ_0000873501-mRNA-1"/>
    </source>
</evidence>